<dbReference type="EMBL" id="CP093348">
    <property type="protein sequence ID" value="WOH03284.1"/>
    <property type="molecule type" value="Genomic_DNA"/>
</dbReference>
<feature type="transmembrane region" description="Helical" evidence="1">
    <location>
        <begin position="21"/>
        <end position="46"/>
    </location>
</feature>
<proteinExistence type="predicted"/>
<dbReference type="EMBL" id="CP093348">
    <property type="protein sequence ID" value="WOH03342.1"/>
    <property type="molecule type" value="Genomic_DNA"/>
</dbReference>
<evidence type="ECO:0000256" key="1">
    <source>
        <dbReference type="SAM" id="Phobius"/>
    </source>
</evidence>
<keyword evidence="5" id="KW-1185">Reference proteome</keyword>
<evidence type="ECO:0000259" key="2">
    <source>
        <dbReference type="Pfam" id="PF14364"/>
    </source>
</evidence>
<sequence length="296" mass="34210">MAKDLFGNRGKSRLETTFWAIQLLLLFVGFISIILLFKTAVIPYSFSKVSTLPQLWLSLKFWLSPPYIYVLINIIIVFVVFTSSFYHPKINEDQHEYVSPRLQDEGYGDTLSEVVPPEPSSVDEINENEDVDFIFFHETPKTLLPLTGLDTSKIVSSEKTTKEEGKQSPSSEHFKHVLVTEEPVTENIDKEFDTMEATWEAIIEAGKLPEKKQLKKTETWNAPPVVMPVAGRKEMRKYETFNESVLGRQRGGLQRDMSIGQAELNHRIEAFISKFNKDMRLQRQESEQRFLEMINR</sequence>
<dbReference type="Pfam" id="PF14364">
    <property type="entry name" value="DUF4408"/>
    <property type="match status" value="1"/>
</dbReference>
<reference evidence="3" key="1">
    <citation type="journal article" date="2016" name="Nat. Genet.">
        <title>A high-quality carrot genome assembly provides new insights into carotenoid accumulation and asterid genome evolution.</title>
        <authorList>
            <person name="Iorizzo M."/>
            <person name="Ellison S."/>
            <person name="Senalik D."/>
            <person name="Zeng P."/>
            <person name="Satapoomin P."/>
            <person name="Huang J."/>
            <person name="Bowman M."/>
            <person name="Iovene M."/>
            <person name="Sanseverino W."/>
            <person name="Cavagnaro P."/>
            <person name="Yildiz M."/>
            <person name="Macko-Podgorni A."/>
            <person name="Moranska E."/>
            <person name="Grzebelus E."/>
            <person name="Grzebelus D."/>
            <person name="Ashrafi H."/>
            <person name="Zheng Z."/>
            <person name="Cheng S."/>
            <person name="Spooner D."/>
            <person name="Van Deynze A."/>
            <person name="Simon P."/>
        </authorList>
    </citation>
    <scope>NUCLEOTIDE SEQUENCE</scope>
    <source>
        <tissue evidence="3">Leaf</tissue>
    </source>
</reference>
<evidence type="ECO:0000313" key="5">
    <source>
        <dbReference type="Proteomes" id="UP000077755"/>
    </source>
</evidence>
<dbReference type="InterPro" id="IPR025520">
    <property type="entry name" value="DUF4408"/>
</dbReference>
<keyword evidence="1" id="KW-0472">Membrane</keyword>
<dbReference type="Pfam" id="PF05553">
    <property type="entry name" value="DUF761"/>
    <property type="match status" value="1"/>
</dbReference>
<dbReference type="PANTHER" id="PTHR33098">
    <property type="entry name" value="COTTON FIBER (DUF761)"/>
    <property type="match status" value="1"/>
</dbReference>
<name>A0AAF0XA61_DAUCS</name>
<evidence type="ECO:0000313" key="4">
    <source>
        <dbReference type="EMBL" id="WOH03342.1"/>
    </source>
</evidence>
<organism evidence="3 5">
    <name type="scientific">Daucus carota subsp. sativus</name>
    <name type="common">Carrot</name>
    <dbReference type="NCBI Taxonomy" id="79200"/>
    <lineage>
        <taxon>Eukaryota</taxon>
        <taxon>Viridiplantae</taxon>
        <taxon>Streptophyta</taxon>
        <taxon>Embryophyta</taxon>
        <taxon>Tracheophyta</taxon>
        <taxon>Spermatophyta</taxon>
        <taxon>Magnoliopsida</taxon>
        <taxon>eudicotyledons</taxon>
        <taxon>Gunneridae</taxon>
        <taxon>Pentapetalae</taxon>
        <taxon>asterids</taxon>
        <taxon>campanulids</taxon>
        <taxon>Apiales</taxon>
        <taxon>Apiaceae</taxon>
        <taxon>Apioideae</taxon>
        <taxon>Scandiceae</taxon>
        <taxon>Daucinae</taxon>
        <taxon>Daucus</taxon>
        <taxon>Daucus sect. Daucus</taxon>
    </lineage>
</organism>
<keyword evidence="1" id="KW-0812">Transmembrane</keyword>
<accession>A0AAF0XA61</accession>
<dbReference type="AlphaFoldDB" id="A0AAF0XA61"/>
<feature type="transmembrane region" description="Helical" evidence="1">
    <location>
        <begin position="66"/>
        <end position="86"/>
    </location>
</feature>
<reference evidence="3" key="2">
    <citation type="submission" date="2022-03" db="EMBL/GenBank/DDBJ databases">
        <title>Draft title - Genomic analysis of global carrot germplasm unveils the trajectory of domestication and the origin of high carotenoid orange carrot.</title>
        <authorList>
            <person name="Iorizzo M."/>
            <person name="Ellison S."/>
            <person name="Senalik D."/>
            <person name="Macko-Podgorni A."/>
            <person name="Grzebelus D."/>
            <person name="Bostan H."/>
            <person name="Rolling W."/>
            <person name="Curaba J."/>
            <person name="Simon P."/>
        </authorList>
    </citation>
    <scope>NUCLEOTIDE SEQUENCE</scope>
    <source>
        <tissue evidence="3">Leaf</tissue>
    </source>
</reference>
<gene>
    <name evidence="3" type="ORF">DCAR_0622680</name>
    <name evidence="4" type="ORF">DCAR_0622739</name>
</gene>
<feature type="domain" description="DUF4408" evidence="2">
    <location>
        <begin position="53"/>
        <end position="85"/>
    </location>
</feature>
<dbReference type="PANTHER" id="PTHR33098:SF75">
    <property type="entry name" value="DUF4408 DOMAIN PROTEIN"/>
    <property type="match status" value="1"/>
</dbReference>
<dbReference type="InterPro" id="IPR008480">
    <property type="entry name" value="DUF761_pln"/>
</dbReference>
<protein>
    <recommendedName>
        <fullName evidence="2">DUF4408 domain-containing protein</fullName>
    </recommendedName>
</protein>
<evidence type="ECO:0000313" key="3">
    <source>
        <dbReference type="EMBL" id="WOH03284.1"/>
    </source>
</evidence>
<keyword evidence="1" id="KW-1133">Transmembrane helix</keyword>
<dbReference type="Proteomes" id="UP000077755">
    <property type="component" value="Chromosome 6"/>
</dbReference>